<reference evidence="4" key="1">
    <citation type="journal article" date="2014" name="PLoS ONE">
        <title>Transcriptome-Based Identification of ABC Transporters in the Western Tarnished Plant Bug Lygus hesperus.</title>
        <authorList>
            <person name="Hull J.J."/>
            <person name="Chaney K."/>
            <person name="Geib S.M."/>
            <person name="Fabrick J.A."/>
            <person name="Brent C.S."/>
            <person name="Walsh D."/>
            <person name="Lavine L.C."/>
        </authorList>
    </citation>
    <scope>NUCLEOTIDE SEQUENCE</scope>
</reference>
<gene>
    <name evidence="4" type="primary">RAT1_1</name>
    <name evidence="5" type="synonym">RAT1_0</name>
    <name evidence="3" type="synonym">RAT1_2</name>
    <name evidence="3" type="ORF">CM83_60234</name>
    <name evidence="4" type="ORF">CM83_60243</name>
    <name evidence="5" type="ORF">g.8623</name>
</gene>
<feature type="region of interest" description="Disordered" evidence="1">
    <location>
        <begin position="96"/>
        <end position="116"/>
    </location>
</feature>
<evidence type="ECO:0000313" key="5">
    <source>
        <dbReference type="EMBL" id="JAQ07714.1"/>
    </source>
</evidence>
<reference evidence="5" key="3">
    <citation type="journal article" date="2016" name="Gigascience">
        <title>De novo construction of an expanded transcriptome assembly for the western tarnished plant bug, Lygus hesperus.</title>
        <authorList>
            <person name="Tassone E.E."/>
            <person name="Geib S.M."/>
            <person name="Hall B."/>
            <person name="Fabrick J.A."/>
            <person name="Brent C.S."/>
            <person name="Hull J.J."/>
        </authorList>
    </citation>
    <scope>NUCLEOTIDE SEQUENCE</scope>
</reference>
<evidence type="ECO:0000313" key="4">
    <source>
        <dbReference type="EMBL" id="JAG28211.1"/>
    </source>
</evidence>
<feature type="compositionally biased region" description="Polar residues" evidence="1">
    <location>
        <begin position="104"/>
        <end position="116"/>
    </location>
</feature>
<dbReference type="EMBL" id="GBHO01015393">
    <property type="protein sequence ID" value="JAG28211.1"/>
    <property type="molecule type" value="Transcribed_RNA"/>
</dbReference>
<dbReference type="Pfam" id="PF03159">
    <property type="entry name" value="XRN_N"/>
    <property type="match status" value="1"/>
</dbReference>
<dbReference type="GO" id="GO:0003723">
    <property type="term" value="F:RNA binding"/>
    <property type="evidence" value="ECO:0007669"/>
    <property type="project" value="TreeGrafter"/>
</dbReference>
<dbReference type="InterPro" id="IPR027073">
    <property type="entry name" value="5_3_exoribonuclease"/>
</dbReference>
<dbReference type="EMBL" id="GDHC01010915">
    <property type="protein sequence ID" value="JAQ07714.1"/>
    <property type="molecule type" value="Transcribed_RNA"/>
</dbReference>
<evidence type="ECO:0000313" key="3">
    <source>
        <dbReference type="EMBL" id="JAG28208.1"/>
    </source>
</evidence>
<reference evidence="4" key="2">
    <citation type="submission" date="2014-07" db="EMBL/GenBank/DDBJ databases">
        <authorList>
            <person name="Hull J."/>
        </authorList>
    </citation>
    <scope>NUCLEOTIDE SEQUENCE</scope>
</reference>
<dbReference type="AlphaFoldDB" id="A0A0A9Y9A8"/>
<evidence type="ECO:0000259" key="2">
    <source>
        <dbReference type="Pfam" id="PF03159"/>
    </source>
</evidence>
<dbReference type="Gene3D" id="3.40.50.12390">
    <property type="match status" value="1"/>
</dbReference>
<dbReference type="EMBL" id="GBHO01015396">
    <property type="protein sequence ID" value="JAG28208.1"/>
    <property type="molecule type" value="Transcribed_RNA"/>
</dbReference>
<protein>
    <submittedName>
        <fullName evidence="4">5'-3' exoribonuclease 2</fullName>
    </submittedName>
</protein>
<name>A0A0A9Y9A8_LYGHE</name>
<evidence type="ECO:0000256" key="1">
    <source>
        <dbReference type="SAM" id="MobiDB-lite"/>
    </source>
</evidence>
<dbReference type="PANTHER" id="PTHR12341">
    <property type="entry name" value="5'-&gt;3' EXORIBONUCLEASE"/>
    <property type="match status" value="1"/>
</dbReference>
<dbReference type="GO" id="GO:0000956">
    <property type="term" value="P:nuclear-transcribed mRNA catabolic process"/>
    <property type="evidence" value="ECO:0007669"/>
    <property type="project" value="TreeGrafter"/>
</dbReference>
<dbReference type="PANTHER" id="PTHR12341:SF75">
    <property type="entry name" value="EXONUCLEASE XRNA, PUTATIVE-RELATED"/>
    <property type="match status" value="1"/>
</dbReference>
<proteinExistence type="predicted"/>
<dbReference type="GO" id="GO:0005634">
    <property type="term" value="C:nucleus"/>
    <property type="evidence" value="ECO:0007669"/>
    <property type="project" value="TreeGrafter"/>
</dbReference>
<accession>A0A0A9Y9A8</accession>
<organism evidence="4">
    <name type="scientific">Lygus hesperus</name>
    <name type="common">Western plant bug</name>
    <dbReference type="NCBI Taxonomy" id="30085"/>
    <lineage>
        <taxon>Eukaryota</taxon>
        <taxon>Metazoa</taxon>
        <taxon>Ecdysozoa</taxon>
        <taxon>Arthropoda</taxon>
        <taxon>Hexapoda</taxon>
        <taxon>Insecta</taxon>
        <taxon>Pterygota</taxon>
        <taxon>Neoptera</taxon>
        <taxon>Paraneoptera</taxon>
        <taxon>Hemiptera</taxon>
        <taxon>Heteroptera</taxon>
        <taxon>Panheteroptera</taxon>
        <taxon>Cimicomorpha</taxon>
        <taxon>Miridae</taxon>
        <taxon>Mirini</taxon>
        <taxon>Lygus</taxon>
    </lineage>
</organism>
<sequence length="116" mass="13182">MGVPYLAAWLRRKYPQIVCTALPTHVHGLYIDLNGLIHPCCHSEHNGAVAMRSEREKLRQICFAIEMLVKTTLPRYILYIAIDGVAPRAKMNQQRARRYMSSADPVNNQEAADTTM</sequence>
<dbReference type="GO" id="GO:0004534">
    <property type="term" value="F:5'-3' RNA exonuclease activity"/>
    <property type="evidence" value="ECO:0007669"/>
    <property type="project" value="TreeGrafter"/>
</dbReference>
<dbReference type="InterPro" id="IPR004859">
    <property type="entry name" value="Xrn1_N"/>
</dbReference>
<feature type="domain" description="Xrn1 N-terminal" evidence="2">
    <location>
        <begin position="1"/>
        <end position="111"/>
    </location>
</feature>